<dbReference type="Proteomes" id="UP000318416">
    <property type="component" value="Unassembled WGS sequence"/>
</dbReference>
<keyword evidence="2" id="KW-1185">Reference proteome</keyword>
<accession>A0A561EQN1</accession>
<proteinExistence type="predicted"/>
<protein>
    <submittedName>
        <fullName evidence="1">Uncharacterized protein</fullName>
    </submittedName>
</protein>
<evidence type="ECO:0000313" key="1">
    <source>
        <dbReference type="EMBL" id="TWE17920.1"/>
    </source>
</evidence>
<organism evidence="1 2">
    <name type="scientific">Kitasatospora atroaurantiaca</name>
    <dbReference type="NCBI Taxonomy" id="285545"/>
    <lineage>
        <taxon>Bacteria</taxon>
        <taxon>Bacillati</taxon>
        <taxon>Actinomycetota</taxon>
        <taxon>Actinomycetes</taxon>
        <taxon>Kitasatosporales</taxon>
        <taxon>Streptomycetaceae</taxon>
        <taxon>Kitasatospora</taxon>
    </lineage>
</organism>
<name>A0A561EQN1_9ACTN</name>
<evidence type="ECO:0000313" key="2">
    <source>
        <dbReference type="Proteomes" id="UP000318416"/>
    </source>
</evidence>
<dbReference type="AlphaFoldDB" id="A0A561EQN1"/>
<gene>
    <name evidence="1" type="ORF">FB465_2967</name>
</gene>
<sequence length="48" mass="5817">MTPVKVIWRPSKQLTPEESARLLRLLFVPQVEQSNQLKRDRMKRQIRD</sequence>
<dbReference type="EMBL" id="VIVR01000001">
    <property type="protein sequence ID" value="TWE17920.1"/>
    <property type="molecule type" value="Genomic_DNA"/>
</dbReference>
<comment type="caution">
    <text evidence="1">The sequence shown here is derived from an EMBL/GenBank/DDBJ whole genome shotgun (WGS) entry which is preliminary data.</text>
</comment>
<reference evidence="1 2" key="1">
    <citation type="submission" date="2019-06" db="EMBL/GenBank/DDBJ databases">
        <title>Sequencing the genomes of 1000 actinobacteria strains.</title>
        <authorList>
            <person name="Klenk H.-P."/>
        </authorList>
    </citation>
    <scope>NUCLEOTIDE SEQUENCE [LARGE SCALE GENOMIC DNA]</scope>
    <source>
        <strain evidence="1 2">DSM 41649</strain>
    </source>
</reference>